<comment type="similarity">
    <text evidence="1">Belongs to the peptidase M28 family.</text>
</comment>
<dbReference type="eggNOG" id="KOG2195">
    <property type="taxonomic scope" value="Eukaryota"/>
</dbReference>
<dbReference type="InterPro" id="IPR046450">
    <property type="entry name" value="PA_dom_sf"/>
</dbReference>
<keyword evidence="1" id="KW-0645">Protease</keyword>
<dbReference type="RefSeq" id="XP_007696845.1">
    <property type="nucleotide sequence ID" value="XM_007698655.1"/>
</dbReference>
<reference evidence="4 5" key="1">
    <citation type="journal article" date="2012" name="PLoS Pathog.">
        <title>Diverse lifestyles and strategies of plant pathogenesis encoded in the genomes of eighteen Dothideomycetes fungi.</title>
        <authorList>
            <person name="Ohm R.A."/>
            <person name="Feau N."/>
            <person name="Henrissat B."/>
            <person name="Schoch C.L."/>
            <person name="Horwitz B.A."/>
            <person name="Barry K.W."/>
            <person name="Condon B.J."/>
            <person name="Copeland A.C."/>
            <person name="Dhillon B."/>
            <person name="Glaser F."/>
            <person name="Hesse C.N."/>
            <person name="Kosti I."/>
            <person name="LaButti K."/>
            <person name="Lindquist E.A."/>
            <person name="Lucas S."/>
            <person name="Salamov A.A."/>
            <person name="Bradshaw R.E."/>
            <person name="Ciuffetti L."/>
            <person name="Hamelin R.C."/>
            <person name="Kema G.H.J."/>
            <person name="Lawrence C."/>
            <person name="Scott J.A."/>
            <person name="Spatafora J.W."/>
            <person name="Turgeon B.G."/>
            <person name="de Wit P.J.G.M."/>
            <person name="Zhong S."/>
            <person name="Goodwin S.B."/>
            <person name="Grigoriev I.V."/>
        </authorList>
    </citation>
    <scope>NUCLEOTIDE SEQUENCE [LARGE SCALE GENOMIC DNA]</scope>
    <source>
        <strain evidence="5">ND90Pr / ATCC 201652</strain>
    </source>
</reference>
<dbReference type="GO" id="GO:0006508">
    <property type="term" value="P:proteolysis"/>
    <property type="evidence" value="ECO:0007669"/>
    <property type="project" value="UniProtKB-KW"/>
</dbReference>
<keyword evidence="1" id="KW-0378">Hydrolase</keyword>
<keyword evidence="1" id="KW-0862">Zinc</keyword>
<dbReference type="HOGENOM" id="CLU_877182_0_0_1"/>
<dbReference type="OrthoDB" id="10013407at2759"/>
<dbReference type="InterPro" id="IPR003137">
    <property type="entry name" value="PA_domain"/>
</dbReference>
<keyword evidence="1" id="KW-0732">Signal</keyword>
<feature type="chain" id="PRO_5041015998" description="Peptide hydrolase" evidence="1">
    <location>
        <begin position="17"/>
        <end position="317"/>
    </location>
</feature>
<evidence type="ECO:0000259" key="2">
    <source>
        <dbReference type="Pfam" id="PF02225"/>
    </source>
</evidence>
<evidence type="ECO:0000256" key="1">
    <source>
        <dbReference type="RuleBase" id="RU361240"/>
    </source>
</evidence>
<evidence type="ECO:0000313" key="4">
    <source>
        <dbReference type="EMBL" id="EMD67106.1"/>
    </source>
</evidence>
<dbReference type="EMBL" id="KB445639">
    <property type="protein sequence ID" value="EMD67106.1"/>
    <property type="molecule type" value="Genomic_DNA"/>
</dbReference>
<dbReference type="Proteomes" id="UP000016934">
    <property type="component" value="Unassembled WGS sequence"/>
</dbReference>
<sequence length="317" mass="33726">MRYSIIFTALVASASASDKPAVSPVLLKSQILRDNLLASVRKLEDFANTDYTAEVADKITLIARGTCDYGIKSAYSGPAGAVGSILYNIDDRGPEDGTLLAPPRPEGPYVPTLNIIKNVSTPIVAALKRGEKISASFDVYSDIRNITSSNLIATTKSGDHNNKLIVGAHSDGVLEGPAINDVASGLNAVTFAFWTTQLAGYLPGSTHFIKNLTPADNAKTRAYLNFDLQYFKAAGTSTILKEYDGRSDHVPFVDAGIPVGGTSTGPDVQKTPEQAAIFAGTAVATYANSWEGFPKRTTSVAKRSLIRARDSNEKSYA</sequence>
<dbReference type="KEGG" id="bsc:COCSADRAFT_157526"/>
<dbReference type="SUPFAM" id="SSF52025">
    <property type="entry name" value="PA domain"/>
    <property type="match status" value="1"/>
</dbReference>
<dbReference type="AlphaFoldDB" id="M2TCY4"/>
<dbReference type="Gene3D" id="3.50.30.30">
    <property type="match status" value="1"/>
</dbReference>
<evidence type="ECO:0000313" key="5">
    <source>
        <dbReference type="Proteomes" id="UP000016934"/>
    </source>
</evidence>
<dbReference type="Gene3D" id="3.40.630.10">
    <property type="entry name" value="Zn peptidases"/>
    <property type="match status" value="1"/>
</dbReference>
<proteinExistence type="inferred from homology"/>
<accession>M2TCY4</accession>
<dbReference type="Pfam" id="PF04389">
    <property type="entry name" value="Peptidase_M28"/>
    <property type="match status" value="1"/>
</dbReference>
<dbReference type="GO" id="GO:0046872">
    <property type="term" value="F:metal ion binding"/>
    <property type="evidence" value="ECO:0007669"/>
    <property type="project" value="UniProtKB-KW"/>
</dbReference>
<protein>
    <recommendedName>
        <fullName evidence="1">Peptide hydrolase</fullName>
        <ecNumber evidence="1">3.4.-.-</ecNumber>
    </recommendedName>
</protein>
<gene>
    <name evidence="4" type="ORF">COCSADRAFT_157526</name>
</gene>
<reference evidence="5" key="2">
    <citation type="journal article" date="2013" name="PLoS Genet.">
        <title>Comparative genome structure, secondary metabolite, and effector coding capacity across Cochliobolus pathogens.</title>
        <authorList>
            <person name="Condon B.J."/>
            <person name="Leng Y."/>
            <person name="Wu D."/>
            <person name="Bushley K.E."/>
            <person name="Ohm R.A."/>
            <person name="Otillar R."/>
            <person name="Martin J."/>
            <person name="Schackwitz W."/>
            <person name="Grimwood J."/>
            <person name="MohdZainudin N."/>
            <person name="Xue C."/>
            <person name="Wang R."/>
            <person name="Manning V.A."/>
            <person name="Dhillon B."/>
            <person name="Tu Z.J."/>
            <person name="Steffenson B.J."/>
            <person name="Salamov A."/>
            <person name="Sun H."/>
            <person name="Lowry S."/>
            <person name="LaButti K."/>
            <person name="Han J."/>
            <person name="Copeland A."/>
            <person name="Lindquist E."/>
            <person name="Barry K."/>
            <person name="Schmutz J."/>
            <person name="Baker S.E."/>
            <person name="Ciuffetti L.M."/>
            <person name="Grigoriev I.V."/>
            <person name="Zhong S."/>
            <person name="Turgeon B.G."/>
        </authorList>
    </citation>
    <scope>NUCLEOTIDE SEQUENCE [LARGE SCALE GENOMIC DNA]</scope>
    <source>
        <strain evidence="5">ND90Pr / ATCC 201652</strain>
    </source>
</reference>
<dbReference type="GeneID" id="19131830"/>
<evidence type="ECO:0000259" key="3">
    <source>
        <dbReference type="Pfam" id="PF04389"/>
    </source>
</evidence>
<keyword evidence="5" id="KW-1185">Reference proteome</keyword>
<organism evidence="4 5">
    <name type="scientific">Cochliobolus sativus (strain ND90Pr / ATCC 201652)</name>
    <name type="common">Common root rot and spot blotch fungus</name>
    <name type="synonym">Bipolaris sorokiniana</name>
    <dbReference type="NCBI Taxonomy" id="665912"/>
    <lineage>
        <taxon>Eukaryota</taxon>
        <taxon>Fungi</taxon>
        <taxon>Dikarya</taxon>
        <taxon>Ascomycota</taxon>
        <taxon>Pezizomycotina</taxon>
        <taxon>Dothideomycetes</taxon>
        <taxon>Pleosporomycetidae</taxon>
        <taxon>Pleosporales</taxon>
        <taxon>Pleosporineae</taxon>
        <taxon>Pleosporaceae</taxon>
        <taxon>Bipolaris</taxon>
    </lineage>
</organism>
<feature type="signal peptide" evidence="1">
    <location>
        <begin position="1"/>
        <end position="16"/>
    </location>
</feature>
<dbReference type="SUPFAM" id="SSF53187">
    <property type="entry name" value="Zn-dependent exopeptidases"/>
    <property type="match status" value="1"/>
</dbReference>
<name>M2TCY4_COCSN</name>
<dbReference type="GO" id="GO:0008233">
    <property type="term" value="F:peptidase activity"/>
    <property type="evidence" value="ECO:0007669"/>
    <property type="project" value="UniProtKB-KW"/>
</dbReference>
<feature type="domain" description="PA" evidence="2">
    <location>
        <begin position="48"/>
        <end position="115"/>
    </location>
</feature>
<dbReference type="InterPro" id="IPR007484">
    <property type="entry name" value="Peptidase_M28"/>
</dbReference>
<dbReference type="EC" id="3.4.-.-" evidence="1"/>
<feature type="domain" description="Peptidase M28" evidence="3">
    <location>
        <begin position="150"/>
        <end position="188"/>
    </location>
</feature>
<dbReference type="Pfam" id="PF02225">
    <property type="entry name" value="PA"/>
    <property type="match status" value="1"/>
</dbReference>
<keyword evidence="1" id="KW-0479">Metal-binding</keyword>